<proteinExistence type="predicted"/>
<feature type="region of interest" description="Disordered" evidence="1">
    <location>
        <begin position="25"/>
        <end position="46"/>
    </location>
</feature>
<dbReference type="RefSeq" id="WP_266339608.1">
    <property type="nucleotide sequence ID" value="NZ_JAPKNK010000006.1"/>
</dbReference>
<organism evidence="3 4">
    <name type="scientific">Kaistia nematophila</name>
    <dbReference type="NCBI Taxonomy" id="2994654"/>
    <lineage>
        <taxon>Bacteria</taxon>
        <taxon>Pseudomonadati</taxon>
        <taxon>Pseudomonadota</taxon>
        <taxon>Alphaproteobacteria</taxon>
        <taxon>Hyphomicrobiales</taxon>
        <taxon>Kaistiaceae</taxon>
        <taxon>Kaistia</taxon>
    </lineage>
</organism>
<dbReference type="AlphaFoldDB" id="A0A9X3ILG3"/>
<evidence type="ECO:0000313" key="4">
    <source>
        <dbReference type="Proteomes" id="UP001144805"/>
    </source>
</evidence>
<dbReference type="Proteomes" id="UP001144805">
    <property type="component" value="Unassembled WGS sequence"/>
</dbReference>
<name>A0A9X3ILG3_9HYPH</name>
<feature type="chain" id="PRO_5040835290" evidence="2">
    <location>
        <begin position="21"/>
        <end position="98"/>
    </location>
</feature>
<gene>
    <name evidence="3" type="ORF">OSH07_15680</name>
</gene>
<evidence type="ECO:0000256" key="2">
    <source>
        <dbReference type="SAM" id="SignalP"/>
    </source>
</evidence>
<evidence type="ECO:0000313" key="3">
    <source>
        <dbReference type="EMBL" id="MCX5570649.1"/>
    </source>
</evidence>
<feature type="compositionally biased region" description="Polar residues" evidence="1">
    <location>
        <begin position="26"/>
        <end position="36"/>
    </location>
</feature>
<comment type="caution">
    <text evidence="3">The sequence shown here is derived from an EMBL/GenBank/DDBJ whole genome shotgun (WGS) entry which is preliminary data.</text>
</comment>
<keyword evidence="2" id="KW-0732">Signal</keyword>
<dbReference type="EMBL" id="JAPKNK010000006">
    <property type="protein sequence ID" value="MCX5570649.1"/>
    <property type="molecule type" value="Genomic_DNA"/>
</dbReference>
<feature type="signal peptide" evidence="2">
    <location>
        <begin position="1"/>
        <end position="20"/>
    </location>
</feature>
<keyword evidence="4" id="KW-1185">Reference proteome</keyword>
<accession>A0A9X3ILG3</accession>
<sequence length="98" mass="9917">MKAIALAGLVSAALCLPAIAEDATTPAVSTQGSTNPKAPVPGANSFTEEQARARIVDAGFTAVSGLSKDDNGIWRGKATKDGATVDVQVDFQGNVTSK</sequence>
<evidence type="ECO:0000256" key="1">
    <source>
        <dbReference type="SAM" id="MobiDB-lite"/>
    </source>
</evidence>
<protein>
    <submittedName>
        <fullName evidence="3">PepSY domain-containing protein</fullName>
    </submittedName>
</protein>
<reference evidence="3" key="1">
    <citation type="submission" date="2022-11" db="EMBL/GenBank/DDBJ databases">
        <title>Biodiversity and phylogenetic relationships of bacteria.</title>
        <authorList>
            <person name="Machado R.A.R."/>
            <person name="Bhat A."/>
            <person name="Loulou A."/>
            <person name="Kallel S."/>
        </authorList>
    </citation>
    <scope>NUCLEOTIDE SEQUENCE</scope>
    <source>
        <strain evidence="3">K-TC2</strain>
    </source>
</reference>